<evidence type="ECO:0000313" key="2">
    <source>
        <dbReference type="EMBL" id="ASN68046.1"/>
    </source>
</evidence>
<dbReference type="InterPro" id="IPR006171">
    <property type="entry name" value="TOPRIM_dom"/>
</dbReference>
<dbReference type="PANTHER" id="PTHR30313">
    <property type="entry name" value="DNA PRIMASE"/>
    <property type="match status" value="1"/>
</dbReference>
<dbReference type="EMBL" id="MF417871">
    <property type="protein sequence ID" value="ASN68046.1"/>
    <property type="molecule type" value="Genomic_DNA"/>
</dbReference>
<organism evidence="2">
    <name type="scientific">uncultured Caudovirales phage</name>
    <dbReference type="NCBI Taxonomy" id="2100421"/>
    <lineage>
        <taxon>Viruses</taxon>
        <taxon>Duplodnaviria</taxon>
        <taxon>Heunggongvirae</taxon>
        <taxon>Uroviricota</taxon>
        <taxon>Caudoviricetes</taxon>
        <taxon>Peduoviridae</taxon>
        <taxon>Maltschvirus</taxon>
        <taxon>Maltschvirus maltsch</taxon>
    </lineage>
</organism>
<dbReference type="SUPFAM" id="SSF56731">
    <property type="entry name" value="DNA primase core"/>
    <property type="match status" value="1"/>
</dbReference>
<dbReference type="Gene3D" id="3.40.1360.10">
    <property type="match status" value="1"/>
</dbReference>
<dbReference type="Pfam" id="PF13155">
    <property type="entry name" value="Toprim_2"/>
    <property type="match status" value="1"/>
</dbReference>
<dbReference type="PANTHER" id="PTHR30313:SF2">
    <property type="entry name" value="DNA PRIMASE"/>
    <property type="match status" value="1"/>
</dbReference>
<dbReference type="CDD" id="cd03364">
    <property type="entry name" value="TOPRIM_DnaG_primases"/>
    <property type="match status" value="1"/>
</dbReference>
<reference evidence="2" key="1">
    <citation type="submission" date="2017-06" db="EMBL/GenBank/DDBJ databases">
        <title>Novel phages from South African skin metaviromes.</title>
        <authorList>
            <person name="van Zyl L.J."/>
            <person name="Abrahams Y."/>
            <person name="Stander E.A."/>
            <person name="Kirby B.M."/>
            <person name="Clavaud C."/>
            <person name="Farcet C."/>
            <person name="Breton L."/>
            <person name="Trindade M.I."/>
        </authorList>
    </citation>
    <scope>NUCLEOTIDE SEQUENCE</scope>
</reference>
<protein>
    <submittedName>
        <fullName evidence="2">Putative DNA primase</fullName>
    </submittedName>
</protein>
<name>A0A2H4J6E6_9CAUD</name>
<dbReference type="InterPro" id="IPR050219">
    <property type="entry name" value="DnaG_primase"/>
</dbReference>
<sequence length="332" mass="38052">MATINMRGHYLHMDVQAELEEFEWTRPKWLHDKLIAASPFRYDRSPSFFVLLESNGEYPAGSWGDSGAYDDEWKSGGIVKLLSFLRNETYEETQDYLLSKYVEMSETSDIMLILPRLKVSPFKRNLQSDIIERQASPYLTKRGISREVQLEAKVGKSRHYGFVAIPWYSPDGQLSNVKYRATKGKTFFYERNARPIRELVYGADLYNRSYDDLILCEAEIDALSWRTAGYNAIAVGGVSFTQQQADIIRRLPFNRLIVAGDNDKAGARFNAQVVQALKGRDLAVIQWRNIAFKDANEILVNRGVGALIEAYEDAYELPSINLPHIRTDRSIR</sequence>
<gene>
    <name evidence="2" type="ORF">8F11_11</name>
</gene>
<accession>A0A2H4J6E6</accession>
<dbReference type="GO" id="GO:0006269">
    <property type="term" value="P:DNA replication, synthesis of primer"/>
    <property type="evidence" value="ECO:0007669"/>
    <property type="project" value="TreeGrafter"/>
</dbReference>
<dbReference type="SMART" id="SM00493">
    <property type="entry name" value="TOPRIM"/>
    <property type="match status" value="1"/>
</dbReference>
<dbReference type="InterPro" id="IPR034151">
    <property type="entry name" value="TOPRIM_DnaG_bac"/>
</dbReference>
<feature type="domain" description="Toprim" evidence="1">
    <location>
        <begin position="211"/>
        <end position="282"/>
    </location>
</feature>
<proteinExistence type="predicted"/>
<evidence type="ECO:0000259" key="1">
    <source>
        <dbReference type="SMART" id="SM00493"/>
    </source>
</evidence>